<comment type="caution">
    <text evidence="1">The sequence shown here is derived from an EMBL/GenBank/DDBJ whole genome shotgun (WGS) entry which is preliminary data.</text>
</comment>
<accession>A0ABS3HXS8</accession>
<name>A0ABS3HXS8_9ENTE</name>
<reference evidence="1 2" key="1">
    <citation type="submission" date="2021-03" db="EMBL/GenBank/DDBJ databases">
        <title>Enterococcal diversity collection.</title>
        <authorList>
            <person name="Gilmore M.S."/>
            <person name="Schwartzman J."/>
            <person name="Van Tyne D."/>
            <person name="Martin M."/>
            <person name="Earl A.M."/>
            <person name="Manson A.L."/>
            <person name="Straub T."/>
            <person name="Salamzade R."/>
            <person name="Saavedra J."/>
            <person name="Lebreton F."/>
            <person name="Prichula J."/>
            <person name="Schaufler K."/>
            <person name="Gaca A."/>
            <person name="Sgardioli B."/>
            <person name="Wagenaar J."/>
            <person name="Strong T."/>
        </authorList>
    </citation>
    <scope>NUCLEOTIDE SEQUENCE [LARGE SCALE GENOMIC DNA]</scope>
    <source>
        <strain evidence="1 2">MSG2901</strain>
    </source>
</reference>
<dbReference type="RefSeq" id="WP_206898106.1">
    <property type="nucleotide sequence ID" value="NZ_JAFLWI010000003.1"/>
</dbReference>
<organism evidence="1 2">
    <name type="scientific">Candidatus Enterococcus courvalinii</name>
    <dbReference type="NCBI Taxonomy" id="2815329"/>
    <lineage>
        <taxon>Bacteria</taxon>
        <taxon>Bacillati</taxon>
        <taxon>Bacillota</taxon>
        <taxon>Bacilli</taxon>
        <taxon>Lactobacillales</taxon>
        <taxon>Enterococcaceae</taxon>
        <taxon>Enterococcus</taxon>
    </lineage>
</organism>
<proteinExistence type="predicted"/>
<keyword evidence="2" id="KW-1185">Reference proteome</keyword>
<sequence length="170" mass="19416">MRKNLIPKEYEKFSLGKSIGFCKEVSTPQQIKKEIDKLLKALRDSDISHKNIVVTKVCGRNTYKKTVTMEVQIVIDQLLENLHSVLDSHNYILNNNVIIKAGLMISIPNDMEKFNQAIKAFMKMETNENVQINQYNVQANHIIEVSHIAYDGTVMGFDLYLETGGINNDK</sequence>
<evidence type="ECO:0000313" key="1">
    <source>
        <dbReference type="EMBL" id="MBO0481267.1"/>
    </source>
</evidence>
<evidence type="ECO:0000313" key="2">
    <source>
        <dbReference type="Proteomes" id="UP000664832"/>
    </source>
</evidence>
<protein>
    <submittedName>
        <fullName evidence="1">Uncharacterized protein</fullName>
    </submittedName>
</protein>
<dbReference type="EMBL" id="JAFLWI010000003">
    <property type="protein sequence ID" value="MBO0481267.1"/>
    <property type="molecule type" value="Genomic_DNA"/>
</dbReference>
<gene>
    <name evidence="1" type="ORF">JZO71_02880</name>
</gene>
<dbReference type="Proteomes" id="UP000664832">
    <property type="component" value="Unassembled WGS sequence"/>
</dbReference>